<dbReference type="InterPro" id="IPR026034">
    <property type="entry name" value="MreD_proteobac"/>
</dbReference>
<sequence length="161" mass="18165">MTRARHHWVLPTSLVVALALSLLPLPQLLQPLRPFWLGLVLAYWVIEDPERVGLGFSFLVGLAGDLVSDGLLGEQALRLVIMAFILQRFRARLRFFPLSQQALAIGGLMLNDRIVTFAIHTVLREPTLPAAFWLAPLAGMLLWPPIFLLLDALRLGSWRRR</sequence>
<evidence type="ECO:0000313" key="12">
    <source>
        <dbReference type="Proteomes" id="UP001387215"/>
    </source>
</evidence>
<keyword evidence="6 9" id="KW-1133">Transmembrane helix</keyword>
<dbReference type="GO" id="GO:0005886">
    <property type="term" value="C:plasma membrane"/>
    <property type="evidence" value="ECO:0007669"/>
    <property type="project" value="UniProtKB-SubCell"/>
</dbReference>
<dbReference type="EMBL" id="CP159925">
    <property type="protein sequence ID" value="XCO77083.1"/>
    <property type="molecule type" value="Genomic_DNA"/>
</dbReference>
<keyword evidence="3 8" id="KW-1003">Cell membrane</keyword>
<dbReference type="EMBL" id="JBANDL010000002">
    <property type="protein sequence ID" value="MEI2453675.1"/>
    <property type="molecule type" value="Genomic_DNA"/>
</dbReference>
<evidence type="ECO:0000256" key="7">
    <source>
        <dbReference type="ARBA" id="ARBA00023136"/>
    </source>
</evidence>
<dbReference type="Pfam" id="PF04093">
    <property type="entry name" value="MreD"/>
    <property type="match status" value="1"/>
</dbReference>
<proteinExistence type="inferred from homology"/>
<organism evidence="11">
    <name type="scientific">Lysobacter firmicutimachus</name>
    <dbReference type="NCBI Taxonomy" id="1792846"/>
    <lineage>
        <taxon>Bacteria</taxon>
        <taxon>Pseudomonadati</taxon>
        <taxon>Pseudomonadota</taxon>
        <taxon>Gammaproteobacteria</taxon>
        <taxon>Lysobacterales</taxon>
        <taxon>Lysobacteraceae</taxon>
        <taxon>Lysobacter</taxon>
    </lineage>
</organism>
<evidence type="ECO:0000256" key="9">
    <source>
        <dbReference type="SAM" id="Phobius"/>
    </source>
</evidence>
<dbReference type="AlphaFoldDB" id="A0AAU8N0U7"/>
<evidence type="ECO:0000256" key="2">
    <source>
        <dbReference type="ARBA" id="ARBA00007776"/>
    </source>
</evidence>
<evidence type="ECO:0000256" key="3">
    <source>
        <dbReference type="ARBA" id="ARBA00022475"/>
    </source>
</evidence>
<keyword evidence="12" id="KW-1185">Reference proteome</keyword>
<evidence type="ECO:0000256" key="4">
    <source>
        <dbReference type="ARBA" id="ARBA00022692"/>
    </source>
</evidence>
<dbReference type="GO" id="GO:0008360">
    <property type="term" value="P:regulation of cell shape"/>
    <property type="evidence" value="ECO:0007669"/>
    <property type="project" value="UniProtKB-UniRule"/>
</dbReference>
<comment type="subcellular location">
    <subcellularLocation>
        <location evidence="8">Cell inner membrane</location>
    </subcellularLocation>
    <subcellularLocation>
        <location evidence="1">Cell membrane</location>
        <topology evidence="1">Multi-pass membrane protein</topology>
    </subcellularLocation>
</comment>
<reference evidence="11" key="2">
    <citation type="submission" date="2024-06" db="EMBL/GenBank/DDBJ databases">
        <authorList>
            <person name="Li S."/>
        </authorList>
    </citation>
    <scope>NUCLEOTIDE SEQUENCE</scope>
    <source>
        <strain evidence="11">SR10</strain>
    </source>
</reference>
<comment type="function">
    <text evidence="8">Involved in formation of the rod shape of the cell. May also contribute to regulation of formation of penicillin-binding proteins.</text>
</comment>
<dbReference type="PIRSF" id="PIRSF018472">
    <property type="entry name" value="MreD_proteobac"/>
    <property type="match status" value="1"/>
</dbReference>
<evidence type="ECO:0000256" key="6">
    <source>
        <dbReference type="ARBA" id="ARBA00022989"/>
    </source>
</evidence>
<dbReference type="RefSeq" id="WP_336130949.1">
    <property type="nucleotide sequence ID" value="NZ_CP159925.1"/>
</dbReference>
<accession>A0AAU8N0U7</accession>
<protein>
    <recommendedName>
        <fullName evidence="8">Rod shape-determining protein MreD</fullName>
    </recommendedName>
</protein>
<evidence type="ECO:0000256" key="8">
    <source>
        <dbReference type="PIRNR" id="PIRNR018472"/>
    </source>
</evidence>
<evidence type="ECO:0000313" key="11">
    <source>
        <dbReference type="EMBL" id="XCO77083.1"/>
    </source>
</evidence>
<evidence type="ECO:0000256" key="1">
    <source>
        <dbReference type="ARBA" id="ARBA00004651"/>
    </source>
</evidence>
<keyword evidence="5 8" id="KW-0133">Cell shape</keyword>
<gene>
    <name evidence="11" type="primary">mreD</name>
    <name evidence="11" type="ORF">ABU614_09945</name>
    <name evidence="10" type="ORF">V2J18_03175</name>
</gene>
<keyword evidence="8" id="KW-0997">Cell inner membrane</keyword>
<name>A0AAU8N0U7_9GAMM</name>
<dbReference type="PANTHER" id="PTHR37484:SF1">
    <property type="entry name" value="ROD SHAPE-DETERMINING PROTEIN MRED"/>
    <property type="match status" value="1"/>
</dbReference>
<evidence type="ECO:0000256" key="5">
    <source>
        <dbReference type="ARBA" id="ARBA00022960"/>
    </source>
</evidence>
<feature type="transmembrane region" description="Helical" evidence="9">
    <location>
        <begin position="130"/>
        <end position="153"/>
    </location>
</feature>
<comment type="similarity">
    <text evidence="2 8">Belongs to the MreD family.</text>
</comment>
<dbReference type="InterPro" id="IPR007227">
    <property type="entry name" value="Cell_shape_determining_MreD"/>
</dbReference>
<keyword evidence="7 8" id="KW-0472">Membrane</keyword>
<evidence type="ECO:0000313" key="10">
    <source>
        <dbReference type="EMBL" id="MEI2453675.1"/>
    </source>
</evidence>
<keyword evidence="4 9" id="KW-0812">Transmembrane</keyword>
<dbReference type="PANTHER" id="PTHR37484">
    <property type="entry name" value="ROD SHAPE-DETERMINING PROTEIN MRED"/>
    <property type="match status" value="1"/>
</dbReference>
<dbReference type="NCBIfam" id="TIGR03426">
    <property type="entry name" value="shape_MreD"/>
    <property type="match status" value="1"/>
</dbReference>
<reference evidence="10 12" key="1">
    <citation type="submission" date="2024-02" db="EMBL/GenBank/DDBJ databases">
        <title>Lysobacter Genome Sequencing and Mining.</title>
        <authorList>
            <person name="Bierman J."/>
            <person name="Walker M.C."/>
        </authorList>
    </citation>
    <scope>NUCLEOTIDE SEQUENCE [LARGE SCALE GENOMIC DNA]</scope>
    <source>
        <strain evidence="10 12">PB6250</strain>
    </source>
</reference>
<dbReference type="Proteomes" id="UP001387215">
    <property type="component" value="Unassembled WGS sequence"/>
</dbReference>